<dbReference type="SUPFAM" id="SSF52540">
    <property type="entry name" value="P-loop containing nucleoside triphosphate hydrolases"/>
    <property type="match status" value="1"/>
</dbReference>
<dbReference type="Pfam" id="PF06414">
    <property type="entry name" value="Zeta_toxin"/>
    <property type="match status" value="1"/>
</dbReference>
<dbReference type="Gene3D" id="3.40.50.300">
    <property type="entry name" value="P-loop containing nucleotide triphosphate hydrolases"/>
    <property type="match status" value="1"/>
</dbReference>
<evidence type="ECO:0000313" key="9">
    <source>
        <dbReference type="Proteomes" id="UP000831304"/>
    </source>
</evidence>
<dbReference type="EC" id="2.7.1.176" evidence="2"/>
<evidence type="ECO:0000256" key="5">
    <source>
        <dbReference type="ARBA" id="ARBA00032897"/>
    </source>
</evidence>
<dbReference type="RefSeq" id="WP_243568164.1">
    <property type="nucleotide sequence ID" value="NZ_BAAARD010000008.1"/>
</dbReference>
<evidence type="ECO:0000256" key="2">
    <source>
        <dbReference type="ARBA" id="ARBA00011963"/>
    </source>
</evidence>
<dbReference type="Proteomes" id="UP000831304">
    <property type="component" value="Chromosome"/>
</dbReference>
<sequence>MSAPTPAPSAAALARVRELLRRRRPSLVAIDGPSGAGKTTLAEAVAAEWRRAPVLVQLDTVYRGWEGLDEGAAELRRHLVPAVRGGRIGRVRAWDWASSRLDEVRTVRPGRPLVVEGCGAFAAVAEQADAVRILVEAPLGDRRGRALRRDGGAFDPYWELWETQWRRHRARERGGASPDLVIRP</sequence>
<keyword evidence="9" id="KW-1185">Reference proteome</keyword>
<proteinExistence type="inferred from homology"/>
<evidence type="ECO:0000256" key="6">
    <source>
        <dbReference type="ARBA" id="ARBA00048178"/>
    </source>
</evidence>
<evidence type="ECO:0000313" key="8">
    <source>
        <dbReference type="EMBL" id="UOE25264.1"/>
    </source>
</evidence>
<protein>
    <recommendedName>
        <fullName evidence="5">UDP-N-acetylglucosamine kinase</fullName>
        <ecNumber evidence="2">2.7.1.176</ecNumber>
    </recommendedName>
    <alternativeName>
        <fullName evidence="5">UDP-N-acetylglucosamine kinase</fullName>
    </alternativeName>
</protein>
<comment type="similarity">
    <text evidence="1">Belongs to the zeta toxin family.</text>
</comment>
<evidence type="ECO:0000256" key="4">
    <source>
        <dbReference type="ARBA" id="ARBA00022840"/>
    </source>
</evidence>
<dbReference type="GO" id="GO:0005524">
    <property type="term" value="F:ATP binding"/>
    <property type="evidence" value="ECO:0007669"/>
    <property type="project" value="UniProtKB-KW"/>
</dbReference>
<gene>
    <name evidence="8" type="ORF">MTP13_13025</name>
</gene>
<comment type="catalytic activity">
    <reaction evidence="6">
        <text>UDP-N-acetyl-alpha-D-glucosamine + ATP = UDP-N-acetyl-alpha-D-glucosamine 3'-phosphate + ADP + H(+)</text>
        <dbReference type="Rhea" id="RHEA:32671"/>
        <dbReference type="ChEBI" id="CHEBI:15378"/>
        <dbReference type="ChEBI" id="CHEBI:30616"/>
        <dbReference type="ChEBI" id="CHEBI:57705"/>
        <dbReference type="ChEBI" id="CHEBI:64353"/>
        <dbReference type="ChEBI" id="CHEBI:456216"/>
        <dbReference type="EC" id="2.7.1.176"/>
    </reaction>
</comment>
<dbReference type="InterPro" id="IPR010488">
    <property type="entry name" value="Zeta_toxin_domain"/>
</dbReference>
<keyword evidence="3" id="KW-0547">Nucleotide-binding</keyword>
<dbReference type="EMBL" id="CP094533">
    <property type="protein sequence ID" value="UOE25264.1"/>
    <property type="molecule type" value="Genomic_DNA"/>
</dbReference>
<organism evidence="8 9">
    <name type="scientific">Agromyces soli</name>
    <dbReference type="NCBI Taxonomy" id="659012"/>
    <lineage>
        <taxon>Bacteria</taxon>
        <taxon>Bacillati</taxon>
        <taxon>Actinomycetota</taxon>
        <taxon>Actinomycetes</taxon>
        <taxon>Micrococcales</taxon>
        <taxon>Microbacteriaceae</taxon>
        <taxon>Agromyces</taxon>
    </lineage>
</organism>
<evidence type="ECO:0000259" key="7">
    <source>
        <dbReference type="Pfam" id="PF06414"/>
    </source>
</evidence>
<reference evidence="8 9" key="1">
    <citation type="submission" date="2022-03" db="EMBL/GenBank/DDBJ databases">
        <title>Agromyces sp. isolated from the gut of P. brevitarsis seulensis larvae.</title>
        <authorList>
            <person name="Won M."/>
            <person name="Kwon S.-W."/>
        </authorList>
    </citation>
    <scope>NUCLEOTIDE SEQUENCE [LARGE SCALE GENOMIC DNA]</scope>
    <source>
        <strain evidence="8 9">KACC 16215</strain>
    </source>
</reference>
<evidence type="ECO:0000256" key="1">
    <source>
        <dbReference type="ARBA" id="ARBA00009104"/>
    </source>
</evidence>
<accession>A0ABY4AQX9</accession>
<keyword evidence="4 8" id="KW-0067">ATP-binding</keyword>
<feature type="domain" description="Zeta toxin" evidence="7">
    <location>
        <begin position="17"/>
        <end position="60"/>
    </location>
</feature>
<name>A0ABY4AQX9_9MICO</name>
<evidence type="ECO:0000256" key="3">
    <source>
        <dbReference type="ARBA" id="ARBA00022741"/>
    </source>
</evidence>
<dbReference type="InterPro" id="IPR027417">
    <property type="entry name" value="P-loop_NTPase"/>
</dbReference>